<keyword evidence="2" id="KW-1185">Reference proteome</keyword>
<proteinExistence type="predicted"/>
<gene>
    <name evidence="1" type="ORF">V1264_017684</name>
</gene>
<evidence type="ECO:0000313" key="2">
    <source>
        <dbReference type="Proteomes" id="UP001374579"/>
    </source>
</evidence>
<organism evidence="1 2">
    <name type="scientific">Littorina saxatilis</name>
    <dbReference type="NCBI Taxonomy" id="31220"/>
    <lineage>
        <taxon>Eukaryota</taxon>
        <taxon>Metazoa</taxon>
        <taxon>Spiralia</taxon>
        <taxon>Lophotrochozoa</taxon>
        <taxon>Mollusca</taxon>
        <taxon>Gastropoda</taxon>
        <taxon>Caenogastropoda</taxon>
        <taxon>Littorinimorpha</taxon>
        <taxon>Littorinoidea</taxon>
        <taxon>Littorinidae</taxon>
        <taxon>Littorina</taxon>
    </lineage>
</organism>
<dbReference type="AlphaFoldDB" id="A0AAN9BIW4"/>
<protein>
    <submittedName>
        <fullName evidence="1">Uncharacterized protein</fullName>
    </submittedName>
</protein>
<sequence length="110" mass="12564">MEKFPKLRAKDTKGLAPLLIAFVVVEFMVRAPSRIVPAPGLQDLAKRHEELANRWNDFGKEARELVICRVNIRQMDMVHFYKCGLALSDDTDVACLGWKHCPTDKRKLGK</sequence>
<dbReference type="EMBL" id="JBAMIC010000007">
    <property type="protein sequence ID" value="KAK7106425.1"/>
    <property type="molecule type" value="Genomic_DNA"/>
</dbReference>
<evidence type="ECO:0000313" key="1">
    <source>
        <dbReference type="EMBL" id="KAK7106425.1"/>
    </source>
</evidence>
<accession>A0AAN9BIW4</accession>
<name>A0AAN9BIW4_9CAEN</name>
<dbReference type="Proteomes" id="UP001374579">
    <property type="component" value="Unassembled WGS sequence"/>
</dbReference>
<reference evidence="1 2" key="1">
    <citation type="submission" date="2024-02" db="EMBL/GenBank/DDBJ databases">
        <title>Chromosome-scale genome assembly of the rough periwinkle Littorina saxatilis.</title>
        <authorList>
            <person name="De Jode A."/>
            <person name="Faria R."/>
            <person name="Formenti G."/>
            <person name="Sims Y."/>
            <person name="Smith T.P."/>
            <person name="Tracey A."/>
            <person name="Wood J.M.D."/>
            <person name="Zagrodzka Z.B."/>
            <person name="Johannesson K."/>
            <person name="Butlin R.K."/>
            <person name="Leder E.H."/>
        </authorList>
    </citation>
    <scope>NUCLEOTIDE SEQUENCE [LARGE SCALE GENOMIC DNA]</scope>
    <source>
        <strain evidence="1">Snail1</strain>
        <tissue evidence="1">Muscle</tissue>
    </source>
</reference>
<comment type="caution">
    <text evidence="1">The sequence shown here is derived from an EMBL/GenBank/DDBJ whole genome shotgun (WGS) entry which is preliminary data.</text>
</comment>